<dbReference type="RefSeq" id="WP_201376576.1">
    <property type="nucleotide sequence ID" value="NZ_BNJG01000005.1"/>
</dbReference>
<gene>
    <name evidence="2" type="ORF">KSB_89400</name>
</gene>
<sequence>MMLTHHGGIVEASQRSPHPPGEILRTQPEGKVIAPEKVIALGILFSNGRRYASYAPSSDQG</sequence>
<evidence type="ECO:0000313" key="2">
    <source>
        <dbReference type="EMBL" id="GHO60465.1"/>
    </source>
</evidence>
<organism evidence="2 3">
    <name type="scientific">Ktedonobacter robiniae</name>
    <dbReference type="NCBI Taxonomy" id="2778365"/>
    <lineage>
        <taxon>Bacteria</taxon>
        <taxon>Bacillati</taxon>
        <taxon>Chloroflexota</taxon>
        <taxon>Ktedonobacteria</taxon>
        <taxon>Ktedonobacterales</taxon>
        <taxon>Ktedonobacteraceae</taxon>
        <taxon>Ktedonobacter</taxon>
    </lineage>
</organism>
<reference evidence="2 3" key="1">
    <citation type="journal article" date="2021" name="Int. J. Syst. Evol. Microbiol.">
        <title>Reticulibacter mediterranei gen. nov., sp. nov., within the new family Reticulibacteraceae fam. nov., and Ktedonospora formicarum gen. nov., sp. nov., Ktedonobacter robiniae sp. nov., Dictyobacter formicarum sp. nov. and Dictyobacter arantiisoli sp. nov., belonging to the class Ktedonobacteria.</title>
        <authorList>
            <person name="Yabe S."/>
            <person name="Zheng Y."/>
            <person name="Wang C.M."/>
            <person name="Sakai Y."/>
            <person name="Abe K."/>
            <person name="Yokota A."/>
            <person name="Donadio S."/>
            <person name="Cavaletti L."/>
            <person name="Monciardini P."/>
        </authorList>
    </citation>
    <scope>NUCLEOTIDE SEQUENCE [LARGE SCALE GENOMIC DNA]</scope>
    <source>
        <strain evidence="2 3">SOSP1-30</strain>
    </source>
</reference>
<keyword evidence="3" id="KW-1185">Reference proteome</keyword>
<dbReference type="Proteomes" id="UP000654345">
    <property type="component" value="Unassembled WGS sequence"/>
</dbReference>
<comment type="caution">
    <text evidence="2">The sequence shown here is derived from an EMBL/GenBank/DDBJ whole genome shotgun (WGS) entry which is preliminary data.</text>
</comment>
<evidence type="ECO:0000313" key="3">
    <source>
        <dbReference type="Proteomes" id="UP000654345"/>
    </source>
</evidence>
<proteinExistence type="predicted"/>
<feature type="region of interest" description="Disordered" evidence="1">
    <location>
        <begin position="1"/>
        <end position="29"/>
    </location>
</feature>
<dbReference type="EMBL" id="BNJG01000005">
    <property type="protein sequence ID" value="GHO60465.1"/>
    <property type="molecule type" value="Genomic_DNA"/>
</dbReference>
<name>A0ABQ3V6F6_9CHLR</name>
<evidence type="ECO:0000256" key="1">
    <source>
        <dbReference type="SAM" id="MobiDB-lite"/>
    </source>
</evidence>
<accession>A0ABQ3V6F6</accession>
<protein>
    <submittedName>
        <fullName evidence="2">Uncharacterized protein</fullName>
    </submittedName>
</protein>